<dbReference type="EMBL" id="LAZR01031185">
    <property type="protein sequence ID" value="KKL54477.1"/>
    <property type="molecule type" value="Genomic_DNA"/>
</dbReference>
<gene>
    <name evidence="1" type="ORF">LCGC14_2264980</name>
</gene>
<protein>
    <recommendedName>
        <fullName evidence="2">Phage ABA sandwich domain-containing protein</fullName>
    </recommendedName>
</protein>
<organism evidence="1">
    <name type="scientific">marine sediment metagenome</name>
    <dbReference type="NCBI Taxonomy" id="412755"/>
    <lineage>
        <taxon>unclassified sequences</taxon>
        <taxon>metagenomes</taxon>
        <taxon>ecological metagenomes</taxon>
    </lineage>
</organism>
<sequence length="119" mass="13499">MTDLDRQAVNERIATAMGYRPSDNPAWWYAPVTACFVPRPDYFTDPVAADELMRWIEGKRKQGWSVQIAVDSYGWSVCVDHAIGHYVRHSEDDWKHALALAADKAIEEAERGETKGQTC</sequence>
<evidence type="ECO:0008006" key="2">
    <source>
        <dbReference type="Google" id="ProtNLM"/>
    </source>
</evidence>
<reference evidence="1" key="1">
    <citation type="journal article" date="2015" name="Nature">
        <title>Complex archaea that bridge the gap between prokaryotes and eukaryotes.</title>
        <authorList>
            <person name="Spang A."/>
            <person name="Saw J.H."/>
            <person name="Jorgensen S.L."/>
            <person name="Zaremba-Niedzwiedzka K."/>
            <person name="Martijn J."/>
            <person name="Lind A.E."/>
            <person name="van Eijk R."/>
            <person name="Schleper C."/>
            <person name="Guy L."/>
            <person name="Ettema T.J."/>
        </authorList>
    </citation>
    <scope>NUCLEOTIDE SEQUENCE</scope>
</reference>
<dbReference type="AlphaFoldDB" id="A0A0F9FTL7"/>
<name>A0A0F9FTL7_9ZZZZ</name>
<comment type="caution">
    <text evidence="1">The sequence shown here is derived from an EMBL/GenBank/DDBJ whole genome shotgun (WGS) entry which is preliminary data.</text>
</comment>
<accession>A0A0F9FTL7</accession>
<proteinExistence type="predicted"/>
<evidence type="ECO:0000313" key="1">
    <source>
        <dbReference type="EMBL" id="KKL54477.1"/>
    </source>
</evidence>